<dbReference type="GO" id="GO:0017183">
    <property type="term" value="P:protein histidyl modification to diphthamide"/>
    <property type="evidence" value="ECO:0007669"/>
    <property type="project" value="TreeGrafter"/>
</dbReference>
<organism evidence="8 9">
    <name type="scientific">Tulasnella calospora MUT 4182</name>
    <dbReference type="NCBI Taxonomy" id="1051891"/>
    <lineage>
        <taxon>Eukaryota</taxon>
        <taxon>Fungi</taxon>
        <taxon>Dikarya</taxon>
        <taxon>Basidiomycota</taxon>
        <taxon>Agaricomycotina</taxon>
        <taxon>Agaricomycetes</taxon>
        <taxon>Cantharellales</taxon>
        <taxon>Tulasnellaceae</taxon>
        <taxon>Tulasnella</taxon>
    </lineage>
</organism>
<dbReference type="Gene3D" id="2.130.10.10">
    <property type="entry name" value="YVTN repeat-like/Quinoprotein amine dehydrogenase"/>
    <property type="match status" value="1"/>
</dbReference>
<evidence type="ECO:0000256" key="5">
    <source>
        <dbReference type="ARBA" id="ARBA00038092"/>
    </source>
</evidence>
<comment type="catalytic activity">
    <reaction evidence="7">
        <text>diphthine methyl ester-[translation elongation factor 2] + H2O = diphthine-[translation elongation factor 2] + methanol + H(+)</text>
        <dbReference type="Rhea" id="RHEA:42656"/>
        <dbReference type="Rhea" id="RHEA-COMP:10172"/>
        <dbReference type="Rhea" id="RHEA-COMP:10173"/>
        <dbReference type="ChEBI" id="CHEBI:15377"/>
        <dbReference type="ChEBI" id="CHEBI:15378"/>
        <dbReference type="ChEBI" id="CHEBI:17790"/>
        <dbReference type="ChEBI" id="CHEBI:79005"/>
        <dbReference type="ChEBI" id="CHEBI:82696"/>
        <dbReference type="EC" id="3.1.1.97"/>
    </reaction>
</comment>
<keyword evidence="2" id="KW-0853">WD repeat</keyword>
<evidence type="ECO:0000256" key="1">
    <source>
        <dbReference type="ARBA" id="ARBA00005156"/>
    </source>
</evidence>
<accession>A0A0C3LBH9</accession>
<evidence type="ECO:0000256" key="4">
    <source>
        <dbReference type="ARBA" id="ARBA00022801"/>
    </source>
</evidence>
<dbReference type="InterPro" id="IPR015943">
    <property type="entry name" value="WD40/YVTN_repeat-like_dom_sf"/>
</dbReference>
<keyword evidence="4" id="KW-0378">Hydrolase</keyword>
<dbReference type="EMBL" id="KN822965">
    <property type="protein sequence ID" value="KIO31223.1"/>
    <property type="molecule type" value="Genomic_DNA"/>
</dbReference>
<comment type="similarity">
    <text evidence="5">Belongs to the DPH7 family.</text>
</comment>
<dbReference type="Pfam" id="PF00400">
    <property type="entry name" value="WD40"/>
    <property type="match status" value="1"/>
</dbReference>
<evidence type="ECO:0000256" key="3">
    <source>
        <dbReference type="ARBA" id="ARBA00022737"/>
    </source>
</evidence>
<reference evidence="9" key="2">
    <citation type="submission" date="2015-01" db="EMBL/GenBank/DDBJ databases">
        <title>Evolutionary Origins and Diversification of the Mycorrhizal Mutualists.</title>
        <authorList>
            <consortium name="DOE Joint Genome Institute"/>
            <consortium name="Mycorrhizal Genomics Consortium"/>
            <person name="Kohler A."/>
            <person name="Kuo A."/>
            <person name="Nagy L.G."/>
            <person name="Floudas D."/>
            <person name="Copeland A."/>
            <person name="Barry K.W."/>
            <person name="Cichocki N."/>
            <person name="Veneault-Fourrey C."/>
            <person name="LaButti K."/>
            <person name="Lindquist E.A."/>
            <person name="Lipzen A."/>
            <person name="Lundell T."/>
            <person name="Morin E."/>
            <person name="Murat C."/>
            <person name="Riley R."/>
            <person name="Ohm R."/>
            <person name="Sun H."/>
            <person name="Tunlid A."/>
            <person name="Henrissat B."/>
            <person name="Grigoriev I.V."/>
            <person name="Hibbett D.S."/>
            <person name="Martin F."/>
        </authorList>
    </citation>
    <scope>NUCLEOTIDE SEQUENCE [LARGE SCALE GENOMIC DNA]</scope>
    <source>
        <strain evidence="9">MUT 4182</strain>
    </source>
</reference>
<dbReference type="SMART" id="SM00320">
    <property type="entry name" value="WD40"/>
    <property type="match status" value="4"/>
</dbReference>
<comment type="pathway">
    <text evidence="1">Protein modification; peptidyl-diphthamide biosynthesis.</text>
</comment>
<gene>
    <name evidence="8" type="ORF">M407DRAFT_68224</name>
</gene>
<dbReference type="Proteomes" id="UP000054248">
    <property type="component" value="Unassembled WGS sequence"/>
</dbReference>
<dbReference type="InterPro" id="IPR052415">
    <property type="entry name" value="Diphthine_MTase"/>
</dbReference>
<dbReference type="HOGENOM" id="CLU_036100_3_0_1"/>
<evidence type="ECO:0000313" key="8">
    <source>
        <dbReference type="EMBL" id="KIO31223.1"/>
    </source>
</evidence>
<proteinExistence type="inferred from homology"/>
<dbReference type="AlphaFoldDB" id="A0A0C3LBH9"/>
<dbReference type="PANTHER" id="PTHR46042:SF1">
    <property type="entry name" value="DIPHTHINE METHYLTRANSFERASE"/>
    <property type="match status" value="1"/>
</dbReference>
<protein>
    <recommendedName>
        <fullName evidence="6">methylated diphthine methylhydrolase</fullName>
        <ecNumber evidence="6">3.1.1.97</ecNumber>
    </recommendedName>
</protein>
<dbReference type="SUPFAM" id="SSF50978">
    <property type="entry name" value="WD40 repeat-like"/>
    <property type="match status" value="1"/>
</dbReference>
<dbReference type="InterPro" id="IPR036322">
    <property type="entry name" value="WD40_repeat_dom_sf"/>
</dbReference>
<dbReference type="GO" id="GO:0005737">
    <property type="term" value="C:cytoplasm"/>
    <property type="evidence" value="ECO:0007669"/>
    <property type="project" value="TreeGrafter"/>
</dbReference>
<evidence type="ECO:0000256" key="6">
    <source>
        <dbReference type="ARBA" id="ARBA00039131"/>
    </source>
</evidence>
<evidence type="ECO:0000256" key="2">
    <source>
        <dbReference type="ARBA" id="ARBA00022574"/>
    </source>
</evidence>
<feature type="non-terminal residue" evidence="8">
    <location>
        <position position="1"/>
    </location>
</feature>
<dbReference type="OrthoDB" id="1930760at2759"/>
<sequence>ELQRFDLPAILDMKWLVLRHRACLEGPLLAIADAEGHIRVHRLSAPEHRLYEAQTLPVVSSDVLCLSLDWSGRRASSSNESNESIVTSTSDGCISVIAPQDGEMGVTESWKAHDFEPWIAAWDYWSGGQIIYSGGDDCKMKGWDLRQGTMTPTFTNKNFEAGVTTIQSHPYDEHVLAVGSYDSTVRVFDTRKPLRPFLQMDVGGGAWRVKWHPSAQRRHDILVACMHDGFKVLRTSGTGEESVVSSSGYQVLKRFDEHESLAYGVDWSYKDGDDSLVASCSFYDHLLHTWRA</sequence>
<evidence type="ECO:0000256" key="7">
    <source>
        <dbReference type="ARBA" id="ARBA00047551"/>
    </source>
</evidence>
<dbReference type="InterPro" id="IPR001680">
    <property type="entry name" value="WD40_rpt"/>
</dbReference>
<keyword evidence="3" id="KW-0677">Repeat</keyword>
<reference evidence="8 9" key="1">
    <citation type="submission" date="2014-04" db="EMBL/GenBank/DDBJ databases">
        <authorList>
            <consortium name="DOE Joint Genome Institute"/>
            <person name="Kuo A."/>
            <person name="Girlanda M."/>
            <person name="Perotto S."/>
            <person name="Kohler A."/>
            <person name="Nagy L.G."/>
            <person name="Floudas D."/>
            <person name="Copeland A."/>
            <person name="Barry K.W."/>
            <person name="Cichocki N."/>
            <person name="Veneault-Fourrey C."/>
            <person name="LaButti K."/>
            <person name="Lindquist E.A."/>
            <person name="Lipzen A."/>
            <person name="Lundell T."/>
            <person name="Morin E."/>
            <person name="Murat C."/>
            <person name="Sun H."/>
            <person name="Tunlid A."/>
            <person name="Henrissat B."/>
            <person name="Grigoriev I.V."/>
            <person name="Hibbett D.S."/>
            <person name="Martin F."/>
            <person name="Nordberg H.P."/>
            <person name="Cantor M.N."/>
            <person name="Hua S.X."/>
        </authorList>
    </citation>
    <scope>NUCLEOTIDE SEQUENCE [LARGE SCALE GENOMIC DNA]</scope>
    <source>
        <strain evidence="8 9">MUT 4182</strain>
    </source>
</reference>
<dbReference type="GO" id="GO:0061685">
    <property type="term" value="F:diphthine methylesterase activity"/>
    <property type="evidence" value="ECO:0007669"/>
    <property type="project" value="UniProtKB-EC"/>
</dbReference>
<dbReference type="EC" id="3.1.1.97" evidence="6"/>
<dbReference type="STRING" id="1051891.A0A0C3LBH9"/>
<evidence type="ECO:0000313" key="9">
    <source>
        <dbReference type="Proteomes" id="UP000054248"/>
    </source>
</evidence>
<keyword evidence="9" id="KW-1185">Reference proteome</keyword>
<dbReference type="PANTHER" id="PTHR46042">
    <property type="entry name" value="DIPHTHINE METHYLTRANSFERASE"/>
    <property type="match status" value="1"/>
</dbReference>
<name>A0A0C3LBH9_9AGAM</name>